<name>A0A8S5RQJ4_9VIRU</name>
<dbReference type="EMBL" id="BK059132">
    <property type="protein sequence ID" value="DAE33300.1"/>
    <property type="molecule type" value="Genomic_DNA"/>
</dbReference>
<evidence type="ECO:0000313" key="1">
    <source>
        <dbReference type="EMBL" id="DAE33300.1"/>
    </source>
</evidence>
<protein>
    <submittedName>
        <fullName evidence="1">Uncharacterized protein</fullName>
    </submittedName>
</protein>
<organism evidence="1">
    <name type="scientific">virus sp. ctrcb4</name>
    <dbReference type="NCBI Taxonomy" id="2825824"/>
    <lineage>
        <taxon>Viruses</taxon>
    </lineage>
</organism>
<sequence length="174" mass="18365">MSAVSFGSIPIASLSNSGVITTEAQEISGEKYFNNGVFVGLSGSVSRGIIDGKAFGYDGLAIVSDSNVYIAPDNNIVYFGYDGDTYIQDGVFSGTASKANMVTGALTIHSGSTNITYNGSKTEEITIPRNRQTNLTRQAYGSDPSISVKKGICYYHNTGSLWATSINLSLNTAD</sequence>
<accession>A0A8S5RQJ4</accession>
<proteinExistence type="predicted"/>
<reference evidence="1" key="1">
    <citation type="journal article" date="2021" name="Proc. Natl. Acad. Sci. U.S.A.">
        <title>A Catalog of Tens of Thousands of Viruses from Human Metagenomes Reveals Hidden Associations with Chronic Diseases.</title>
        <authorList>
            <person name="Tisza M.J."/>
            <person name="Buck C.B."/>
        </authorList>
    </citation>
    <scope>NUCLEOTIDE SEQUENCE</scope>
    <source>
        <strain evidence="1">Ctrcb4</strain>
    </source>
</reference>